<dbReference type="InterPro" id="IPR001279">
    <property type="entry name" value="Metallo-B-lactamas"/>
</dbReference>
<evidence type="ECO:0000256" key="1">
    <source>
        <dbReference type="SAM" id="MobiDB-lite"/>
    </source>
</evidence>
<dbReference type="Pfam" id="PF00753">
    <property type="entry name" value="Lactamase_B"/>
    <property type="match status" value="1"/>
</dbReference>
<dbReference type="CDD" id="cd06262">
    <property type="entry name" value="metallo-hydrolase-like_MBL-fold"/>
    <property type="match status" value="1"/>
</dbReference>
<evidence type="ECO:0000259" key="2">
    <source>
        <dbReference type="SMART" id="SM00849"/>
    </source>
</evidence>
<organism evidence="3 4">
    <name type="scientific">Corynebacterium zhongnanshanii</name>
    <dbReference type="NCBI Taxonomy" id="2768834"/>
    <lineage>
        <taxon>Bacteria</taxon>
        <taxon>Bacillati</taxon>
        <taxon>Actinomycetota</taxon>
        <taxon>Actinomycetes</taxon>
        <taxon>Mycobacteriales</taxon>
        <taxon>Corynebacteriaceae</taxon>
        <taxon>Corynebacterium</taxon>
    </lineage>
</organism>
<comment type="caution">
    <text evidence="3">The sequence shown here is derived from an EMBL/GenBank/DDBJ whole genome shotgun (WGS) entry which is preliminary data.</text>
</comment>
<name>A0ABQ6VII3_9CORY</name>
<feature type="domain" description="Metallo-beta-lactamase" evidence="2">
    <location>
        <begin position="23"/>
        <end position="194"/>
    </location>
</feature>
<proteinExistence type="predicted"/>
<dbReference type="PANTHER" id="PTHR46233">
    <property type="entry name" value="HYDROXYACYLGLUTATHIONE HYDROLASE GLOC"/>
    <property type="match status" value="1"/>
</dbReference>
<dbReference type="InterPro" id="IPR036866">
    <property type="entry name" value="RibonucZ/Hydroxyglut_hydro"/>
</dbReference>
<dbReference type="PANTHER" id="PTHR46233:SF1">
    <property type="entry name" value="CONSERVED PROTEIN"/>
    <property type="match status" value="1"/>
</dbReference>
<feature type="compositionally biased region" description="Basic and acidic residues" evidence="1">
    <location>
        <begin position="203"/>
        <end position="215"/>
    </location>
</feature>
<keyword evidence="4" id="KW-1185">Reference proteome</keyword>
<feature type="region of interest" description="Disordered" evidence="1">
    <location>
        <begin position="186"/>
        <end position="215"/>
    </location>
</feature>
<feature type="region of interest" description="Disordered" evidence="1">
    <location>
        <begin position="86"/>
        <end position="110"/>
    </location>
</feature>
<accession>A0ABQ6VII3</accession>
<evidence type="ECO:0000313" key="4">
    <source>
        <dbReference type="Proteomes" id="UP000436181"/>
    </source>
</evidence>
<dbReference type="SUPFAM" id="SSF56281">
    <property type="entry name" value="Metallo-hydrolase/oxidoreductase"/>
    <property type="match status" value="1"/>
</dbReference>
<dbReference type="SMART" id="SM00849">
    <property type="entry name" value="Lactamase_B"/>
    <property type="match status" value="1"/>
</dbReference>
<gene>
    <name evidence="3" type="ORF">F8377_05735</name>
</gene>
<dbReference type="InterPro" id="IPR051453">
    <property type="entry name" value="MBL_Glyoxalase_II"/>
</dbReference>
<protein>
    <submittedName>
        <fullName evidence="3">MBL fold metallo-hydrolase</fullName>
    </submittedName>
</protein>
<sequence length="215" mass="23461">MRRVVTMSTTHPEFFHISVGRMDNNCWLICMGGDALLIDAATDAPALLELAREHGVTITDVLTTHRHADHVQALAEVLQHTDARHHAPRLDAPALPSPADRTYGTDSGETQPLDLASSALNTLDLQVVELRGHTPGGLAVLHLDKQQPQAWVGDSVFPGGVGKTTSDEDFTQLLSDVEERIFTLPDNTLLHPGHGNSTTVGAEKPHVDEWRERGW</sequence>
<evidence type="ECO:0000313" key="3">
    <source>
        <dbReference type="EMBL" id="KAB3520749.1"/>
    </source>
</evidence>
<dbReference type="EMBL" id="WBZJ01000002">
    <property type="protein sequence ID" value="KAB3520749.1"/>
    <property type="molecule type" value="Genomic_DNA"/>
</dbReference>
<dbReference type="Gene3D" id="3.60.15.10">
    <property type="entry name" value="Ribonuclease Z/Hydroxyacylglutathione hydrolase-like"/>
    <property type="match status" value="1"/>
</dbReference>
<dbReference type="Proteomes" id="UP000436181">
    <property type="component" value="Unassembled WGS sequence"/>
</dbReference>
<reference evidence="3 4" key="1">
    <citation type="submission" date="2019-10" db="EMBL/GenBank/DDBJ databases">
        <title>Corynebacterium sp novel species isolated from the respiratory tract of Marmot.</title>
        <authorList>
            <person name="Zhang G."/>
        </authorList>
    </citation>
    <scope>NUCLEOTIDE SEQUENCE [LARGE SCALE GENOMIC DNA]</scope>
    <source>
        <strain evidence="3 4">336</strain>
    </source>
</reference>